<feature type="region of interest" description="Disordered" evidence="1">
    <location>
        <begin position="244"/>
        <end position="304"/>
    </location>
</feature>
<proteinExistence type="predicted"/>
<dbReference type="InterPro" id="IPR037401">
    <property type="entry name" value="SnoaL-like"/>
</dbReference>
<protein>
    <recommendedName>
        <fullName evidence="2">SnoaL-like domain-containing protein</fullName>
    </recommendedName>
</protein>
<organism evidence="3 4">
    <name type="scientific">Diatrype stigma</name>
    <dbReference type="NCBI Taxonomy" id="117547"/>
    <lineage>
        <taxon>Eukaryota</taxon>
        <taxon>Fungi</taxon>
        <taxon>Dikarya</taxon>
        <taxon>Ascomycota</taxon>
        <taxon>Pezizomycotina</taxon>
        <taxon>Sordariomycetes</taxon>
        <taxon>Xylariomycetidae</taxon>
        <taxon>Xylariales</taxon>
        <taxon>Diatrypaceae</taxon>
        <taxon>Diatrype</taxon>
    </lineage>
</organism>
<sequence length="304" mass="33762">MTSPRDPQTKVYSHLRGSQAEFLDRFAVSELCKGWPVYRDASEWKNFASLFCEDAYVWTTWSREQPYDVFIEKSKLGKAAGDFIMHRECGTLVELNPDTERAVGKMKATITQRFTLSPSLGGGEGASPNDGDGISSFEPVVFDVDCDCRFHFFCLKDGEAGDWKVKYVKLIYEKDKVVPVDGMRAPAFRKEVLDQYPEGYKYLGAAQRMLGHDIDGCLPTPNNHDLWLDLYKKMEQWLDGRPDIGLSSSGSGSGGDGDSAIVKTKKNGVVGNGHNHANGHHENGHDHHGESAVNGTNRSKLEGH</sequence>
<dbReference type="Proteomes" id="UP001320420">
    <property type="component" value="Unassembled WGS sequence"/>
</dbReference>
<reference evidence="3 4" key="1">
    <citation type="submission" date="2024-02" db="EMBL/GenBank/DDBJ databases">
        <title>De novo assembly and annotation of 12 fungi associated with fruit tree decline syndrome in Ontario, Canada.</title>
        <authorList>
            <person name="Sulman M."/>
            <person name="Ellouze W."/>
            <person name="Ilyukhin E."/>
        </authorList>
    </citation>
    <scope>NUCLEOTIDE SEQUENCE [LARGE SCALE GENOMIC DNA]</scope>
    <source>
        <strain evidence="3 4">M11/M66-122</strain>
    </source>
</reference>
<evidence type="ECO:0000313" key="3">
    <source>
        <dbReference type="EMBL" id="KAK7751344.1"/>
    </source>
</evidence>
<evidence type="ECO:0000256" key="1">
    <source>
        <dbReference type="SAM" id="MobiDB-lite"/>
    </source>
</evidence>
<dbReference type="SUPFAM" id="SSF54427">
    <property type="entry name" value="NTF2-like"/>
    <property type="match status" value="1"/>
</dbReference>
<dbReference type="AlphaFoldDB" id="A0AAN9UM92"/>
<comment type="caution">
    <text evidence="3">The sequence shown here is derived from an EMBL/GenBank/DDBJ whole genome shotgun (WGS) entry which is preliminary data.</text>
</comment>
<keyword evidence="4" id="KW-1185">Reference proteome</keyword>
<gene>
    <name evidence="3" type="ORF">SLS62_006750</name>
</gene>
<feature type="compositionally biased region" description="Basic and acidic residues" evidence="1">
    <location>
        <begin position="279"/>
        <end position="290"/>
    </location>
</feature>
<evidence type="ECO:0000313" key="4">
    <source>
        <dbReference type="Proteomes" id="UP001320420"/>
    </source>
</evidence>
<dbReference type="EMBL" id="JAKJXP020000051">
    <property type="protein sequence ID" value="KAK7751344.1"/>
    <property type="molecule type" value="Genomic_DNA"/>
</dbReference>
<dbReference type="Pfam" id="PF13577">
    <property type="entry name" value="SnoaL_4"/>
    <property type="match status" value="1"/>
</dbReference>
<name>A0AAN9UM92_9PEZI</name>
<feature type="domain" description="SnoaL-like" evidence="2">
    <location>
        <begin position="21"/>
        <end position="130"/>
    </location>
</feature>
<feature type="compositionally biased region" description="Low complexity" evidence="1">
    <location>
        <begin position="267"/>
        <end position="276"/>
    </location>
</feature>
<evidence type="ECO:0000259" key="2">
    <source>
        <dbReference type="Pfam" id="PF13577"/>
    </source>
</evidence>
<dbReference type="InterPro" id="IPR032710">
    <property type="entry name" value="NTF2-like_dom_sf"/>
</dbReference>
<dbReference type="Gene3D" id="3.10.450.50">
    <property type="match status" value="1"/>
</dbReference>
<accession>A0AAN9UM92</accession>